<accession>A0A430A1I2</accession>
<proteinExistence type="predicted"/>
<reference evidence="2 3" key="1">
    <citation type="submission" date="2017-05" db="EMBL/GenBank/DDBJ databases">
        <title>Vagococcus spp. assemblies.</title>
        <authorList>
            <person name="Gulvik C.A."/>
        </authorList>
    </citation>
    <scope>NUCLEOTIDE SEQUENCE [LARGE SCALE GENOMIC DNA]</scope>
    <source>
        <strain evidence="2 3">SS1995</strain>
    </source>
</reference>
<name>A0A430A1I2_9ENTE</name>
<gene>
    <name evidence="2" type="ORF">CBF37_02785</name>
</gene>
<evidence type="ECO:0000313" key="3">
    <source>
        <dbReference type="Proteomes" id="UP000287857"/>
    </source>
</evidence>
<feature type="coiled-coil region" evidence="1">
    <location>
        <begin position="13"/>
        <end position="40"/>
    </location>
</feature>
<dbReference type="EMBL" id="NGJS01000002">
    <property type="protein sequence ID" value="RSU00240.1"/>
    <property type="molecule type" value="Genomic_DNA"/>
</dbReference>
<evidence type="ECO:0000313" key="2">
    <source>
        <dbReference type="EMBL" id="RSU00240.1"/>
    </source>
</evidence>
<evidence type="ECO:0000256" key="1">
    <source>
        <dbReference type="SAM" id="Coils"/>
    </source>
</evidence>
<dbReference type="RefSeq" id="WP_125983192.1">
    <property type="nucleotide sequence ID" value="NZ_NGJS01000002.1"/>
</dbReference>
<keyword evidence="1" id="KW-0175">Coiled coil</keyword>
<comment type="caution">
    <text evidence="2">The sequence shown here is derived from an EMBL/GenBank/DDBJ whole genome shotgun (WGS) entry which is preliminary data.</text>
</comment>
<protein>
    <submittedName>
        <fullName evidence="2">Uncharacterized protein</fullName>
    </submittedName>
</protein>
<dbReference type="AlphaFoldDB" id="A0A430A1I2"/>
<sequence length="59" mass="7164">MTQYKKEVLEKEARVLKGSIWELNQDIKCLEEELILKKKQKVKYMQLLNNKQLDLEELE</sequence>
<organism evidence="2 3">
    <name type="scientific">Vagococcus vulneris</name>
    <dbReference type="NCBI Taxonomy" id="1977869"/>
    <lineage>
        <taxon>Bacteria</taxon>
        <taxon>Bacillati</taxon>
        <taxon>Bacillota</taxon>
        <taxon>Bacilli</taxon>
        <taxon>Lactobacillales</taxon>
        <taxon>Enterococcaceae</taxon>
        <taxon>Vagococcus</taxon>
    </lineage>
</organism>
<dbReference type="Proteomes" id="UP000287857">
    <property type="component" value="Unassembled WGS sequence"/>
</dbReference>
<keyword evidence="3" id="KW-1185">Reference proteome</keyword>